<comment type="caution">
    <text evidence="2">The sequence shown here is derived from an EMBL/GenBank/DDBJ whole genome shotgun (WGS) entry which is preliminary data.</text>
</comment>
<dbReference type="EMBL" id="SPHZ02000001">
    <property type="protein sequence ID" value="KAF0934633.1"/>
    <property type="molecule type" value="Genomic_DNA"/>
</dbReference>
<accession>A0A6G1FCT6</accession>
<proteinExistence type="predicted"/>
<reference evidence="2 3" key="1">
    <citation type="submission" date="2019-11" db="EMBL/GenBank/DDBJ databases">
        <title>Whole genome sequence of Oryza granulata.</title>
        <authorList>
            <person name="Li W."/>
        </authorList>
    </citation>
    <scope>NUCLEOTIDE SEQUENCE [LARGE SCALE GENOMIC DNA]</scope>
    <source>
        <strain evidence="3">cv. Menghai</strain>
        <tissue evidence="2">Leaf</tissue>
    </source>
</reference>
<evidence type="ECO:0000256" key="1">
    <source>
        <dbReference type="SAM" id="MobiDB-lite"/>
    </source>
</evidence>
<feature type="region of interest" description="Disordered" evidence="1">
    <location>
        <begin position="34"/>
        <end position="60"/>
    </location>
</feature>
<dbReference type="Proteomes" id="UP000479710">
    <property type="component" value="Unassembled WGS sequence"/>
</dbReference>
<gene>
    <name evidence="2" type="ORF">E2562_026127</name>
</gene>
<dbReference type="AlphaFoldDB" id="A0A6G1FCT6"/>
<organism evidence="2 3">
    <name type="scientific">Oryza meyeriana var. granulata</name>
    <dbReference type="NCBI Taxonomy" id="110450"/>
    <lineage>
        <taxon>Eukaryota</taxon>
        <taxon>Viridiplantae</taxon>
        <taxon>Streptophyta</taxon>
        <taxon>Embryophyta</taxon>
        <taxon>Tracheophyta</taxon>
        <taxon>Spermatophyta</taxon>
        <taxon>Magnoliopsida</taxon>
        <taxon>Liliopsida</taxon>
        <taxon>Poales</taxon>
        <taxon>Poaceae</taxon>
        <taxon>BOP clade</taxon>
        <taxon>Oryzoideae</taxon>
        <taxon>Oryzeae</taxon>
        <taxon>Oryzinae</taxon>
        <taxon>Oryza</taxon>
        <taxon>Oryza meyeriana</taxon>
    </lineage>
</organism>
<sequence length="60" mass="6359">MWTPSLLDFPARWSSELELSCNVAIAGGEAPRAQDIADAEPGSTCRIRRSGLGSSIRASP</sequence>
<keyword evidence="3" id="KW-1185">Reference proteome</keyword>
<evidence type="ECO:0000313" key="2">
    <source>
        <dbReference type="EMBL" id="KAF0934633.1"/>
    </source>
</evidence>
<evidence type="ECO:0000313" key="3">
    <source>
        <dbReference type="Proteomes" id="UP000479710"/>
    </source>
</evidence>
<name>A0A6G1FCT6_9ORYZ</name>
<feature type="compositionally biased region" description="Low complexity" evidence="1">
    <location>
        <begin position="50"/>
        <end position="60"/>
    </location>
</feature>
<protein>
    <submittedName>
        <fullName evidence="2">Uncharacterized protein</fullName>
    </submittedName>
</protein>